<dbReference type="Pfam" id="PF04488">
    <property type="entry name" value="Gly_transf_sug"/>
    <property type="match status" value="1"/>
</dbReference>
<dbReference type="GO" id="GO:0016740">
    <property type="term" value="F:transferase activity"/>
    <property type="evidence" value="ECO:0007669"/>
    <property type="project" value="UniProtKB-KW"/>
</dbReference>
<dbReference type="EMBL" id="LR796633">
    <property type="protein sequence ID" value="CAB4155580.1"/>
    <property type="molecule type" value="Genomic_DNA"/>
</dbReference>
<dbReference type="EMBL" id="LR797012">
    <property type="protein sequence ID" value="CAB4181438.1"/>
    <property type="molecule type" value="Genomic_DNA"/>
</dbReference>
<dbReference type="PANTHER" id="PTHR46830">
    <property type="entry name" value="TRANSFERASE, PUTATIVE-RELATED"/>
    <property type="match status" value="1"/>
</dbReference>
<dbReference type="EMBL" id="LR797249">
    <property type="protein sequence ID" value="CAB4195710.1"/>
    <property type="molecule type" value="Genomic_DNA"/>
</dbReference>
<dbReference type="InterPro" id="IPR029044">
    <property type="entry name" value="Nucleotide-diphossugar_trans"/>
</dbReference>
<evidence type="ECO:0000313" key="4">
    <source>
        <dbReference type="EMBL" id="CAB4195710.1"/>
    </source>
</evidence>
<protein>
    <submittedName>
        <fullName evidence="1">Glycosyltransferase, DXD sugar-binding motif</fullName>
    </submittedName>
</protein>
<dbReference type="PANTHER" id="PTHR46830:SF1">
    <property type="entry name" value="ALPHA-1,4-N-ACETYLGLUCOSAMINYLTRANSFERASE"/>
    <property type="match status" value="1"/>
</dbReference>
<dbReference type="EMBL" id="LR796833">
    <property type="protein sequence ID" value="CAB4168773.1"/>
    <property type="molecule type" value="Genomic_DNA"/>
</dbReference>
<name>A0A6J5N7H6_9CAUD</name>
<evidence type="ECO:0000313" key="3">
    <source>
        <dbReference type="EMBL" id="CAB4181438.1"/>
    </source>
</evidence>
<reference evidence="1" key="1">
    <citation type="submission" date="2020-04" db="EMBL/GenBank/DDBJ databases">
        <authorList>
            <person name="Chiriac C."/>
            <person name="Salcher M."/>
            <person name="Ghai R."/>
            <person name="Kavagutti S V."/>
        </authorList>
    </citation>
    <scope>NUCLEOTIDE SEQUENCE</scope>
</reference>
<sequence length="265" mass="30861">MIPNVVHFIYFNGPGSREFGFVNYMAIRTAYEVQKPDALYLYYNTEPVGNPHWDRMKQYAILVQIDPPKEFMGVDLPYVQYQADVVRLQKLFIHGGIYLDTDVLMLKPLTPLMNRRCVMGAEGYVDHVPDLHTTDVSKVGSISNAVIMAERFSAFIRDWLTALPDGLKTGVWAYHAVTLPLEMYKADTSVFDLQEAEAFVPFDFRNTYIFGNNYDDLNRLDDSYTVHLWETIWKDELRQIDDKYLRTKENLFTYLFGKYAEARVN</sequence>
<accession>A0A6J5N7H6</accession>
<proteinExistence type="predicted"/>
<evidence type="ECO:0000313" key="1">
    <source>
        <dbReference type="EMBL" id="CAB4155580.1"/>
    </source>
</evidence>
<dbReference type="Gene3D" id="3.90.550.20">
    <property type="match status" value="1"/>
</dbReference>
<evidence type="ECO:0000313" key="5">
    <source>
        <dbReference type="EMBL" id="CAB4210403.1"/>
    </source>
</evidence>
<dbReference type="InterPro" id="IPR007577">
    <property type="entry name" value="GlycoTrfase_DXD_sugar-bd_CS"/>
</dbReference>
<keyword evidence="1" id="KW-0808">Transferase</keyword>
<organism evidence="1">
    <name type="scientific">uncultured Caudovirales phage</name>
    <dbReference type="NCBI Taxonomy" id="2100421"/>
    <lineage>
        <taxon>Viruses</taxon>
        <taxon>Duplodnaviria</taxon>
        <taxon>Heunggongvirae</taxon>
        <taxon>Uroviricota</taxon>
        <taxon>Caudoviricetes</taxon>
        <taxon>Peduoviridae</taxon>
        <taxon>Maltschvirus</taxon>
        <taxon>Maltschvirus maltsch</taxon>
    </lineage>
</organism>
<dbReference type="EMBL" id="LR797372">
    <property type="protein sequence ID" value="CAB4210403.1"/>
    <property type="molecule type" value="Genomic_DNA"/>
</dbReference>
<evidence type="ECO:0000313" key="2">
    <source>
        <dbReference type="EMBL" id="CAB4168773.1"/>
    </source>
</evidence>
<gene>
    <name evidence="3" type="ORF">UFOVP1069_38</name>
    <name evidence="4" type="ORF">UFOVP1301_29</name>
    <name evidence="5" type="ORF">UFOVP1415_12</name>
    <name evidence="1" type="ORF">UFOVP663_14</name>
    <name evidence="2" type="ORF">UFOVP894_62</name>
</gene>
<dbReference type="SUPFAM" id="SSF53448">
    <property type="entry name" value="Nucleotide-diphospho-sugar transferases"/>
    <property type="match status" value="1"/>
</dbReference>